<dbReference type="InterPro" id="IPR001077">
    <property type="entry name" value="COMT_C"/>
</dbReference>
<keyword evidence="1 8" id="KW-0489">Methyltransferase</keyword>
<dbReference type="EMBL" id="RBAM01000010">
    <property type="protein sequence ID" value="RKN65822.1"/>
    <property type="molecule type" value="Genomic_DNA"/>
</dbReference>
<keyword evidence="3" id="KW-0949">S-adenosyl-L-methionine</keyword>
<dbReference type="Gene3D" id="1.10.10.10">
    <property type="entry name" value="Winged helix-like DNA-binding domain superfamily/Winged helix DNA-binding domain"/>
    <property type="match status" value="1"/>
</dbReference>
<dbReference type="GO" id="GO:0008171">
    <property type="term" value="F:O-methyltransferase activity"/>
    <property type="evidence" value="ECO:0007669"/>
    <property type="project" value="InterPro"/>
</dbReference>
<dbReference type="Pfam" id="PF08100">
    <property type="entry name" value="Dimerisation"/>
    <property type="match status" value="1"/>
</dbReference>
<dbReference type="PROSITE" id="PS51683">
    <property type="entry name" value="SAM_OMT_II"/>
    <property type="match status" value="1"/>
</dbReference>
<dbReference type="InterPro" id="IPR029063">
    <property type="entry name" value="SAM-dependent_MTases_sf"/>
</dbReference>
<evidence type="ECO:0000259" key="6">
    <source>
        <dbReference type="Pfam" id="PF00891"/>
    </source>
</evidence>
<evidence type="ECO:0000256" key="4">
    <source>
        <dbReference type="PIRSR" id="PIRSR005739-1"/>
    </source>
</evidence>
<evidence type="ECO:0000259" key="7">
    <source>
        <dbReference type="Pfam" id="PF08100"/>
    </source>
</evidence>
<reference evidence="8 9" key="1">
    <citation type="journal article" date="2015" name="Antonie Van Leeuwenhoek">
        <title>Streptomyces klenkii sp. nov., isolated from deep marine sediment.</title>
        <authorList>
            <person name="Veyisoglu A."/>
            <person name="Sahin N."/>
        </authorList>
    </citation>
    <scope>NUCLEOTIDE SEQUENCE [LARGE SCALE GENOMIC DNA]</scope>
    <source>
        <strain evidence="8 9">KCTC 29202</strain>
    </source>
</reference>
<evidence type="ECO:0000256" key="2">
    <source>
        <dbReference type="ARBA" id="ARBA00022679"/>
    </source>
</evidence>
<dbReference type="PANTHER" id="PTHR43712">
    <property type="entry name" value="PUTATIVE (AFU_ORTHOLOGUE AFUA_4G14580)-RELATED"/>
    <property type="match status" value="1"/>
</dbReference>
<evidence type="ECO:0000313" key="8">
    <source>
        <dbReference type="EMBL" id="RKN65822.1"/>
    </source>
</evidence>
<dbReference type="PIRSF" id="PIRSF005739">
    <property type="entry name" value="O-mtase"/>
    <property type="match status" value="1"/>
</dbReference>
<dbReference type="InterPro" id="IPR036390">
    <property type="entry name" value="WH_DNA-bd_sf"/>
</dbReference>
<protein>
    <submittedName>
        <fullName evidence="8">Hydroxyneurosporene methyltransferase</fullName>
    </submittedName>
</protein>
<organism evidence="8 9">
    <name type="scientific">Streptomyces klenkii</name>
    <dbReference type="NCBI Taxonomy" id="1420899"/>
    <lineage>
        <taxon>Bacteria</taxon>
        <taxon>Bacillati</taxon>
        <taxon>Actinomycetota</taxon>
        <taxon>Actinomycetes</taxon>
        <taxon>Kitasatosporales</taxon>
        <taxon>Streptomycetaceae</taxon>
        <taxon>Streptomyces</taxon>
    </lineage>
</organism>
<dbReference type="InterPro" id="IPR012967">
    <property type="entry name" value="COMT_dimerisation"/>
</dbReference>
<dbReference type="AlphaFoldDB" id="A0A3B0AZK2"/>
<feature type="domain" description="O-methyltransferase dimerisation" evidence="7">
    <location>
        <begin position="34"/>
        <end position="111"/>
    </location>
</feature>
<evidence type="ECO:0000313" key="9">
    <source>
        <dbReference type="Proteomes" id="UP000270343"/>
    </source>
</evidence>
<dbReference type="CDD" id="cd02440">
    <property type="entry name" value="AdoMet_MTases"/>
    <property type="match status" value="1"/>
</dbReference>
<dbReference type="InterPro" id="IPR016461">
    <property type="entry name" value="COMT-like"/>
</dbReference>
<dbReference type="Gene3D" id="3.40.50.150">
    <property type="entry name" value="Vaccinia Virus protein VP39"/>
    <property type="match status" value="1"/>
</dbReference>
<dbReference type="GO" id="GO:0046983">
    <property type="term" value="F:protein dimerization activity"/>
    <property type="evidence" value="ECO:0007669"/>
    <property type="project" value="InterPro"/>
</dbReference>
<dbReference type="InterPro" id="IPR036388">
    <property type="entry name" value="WH-like_DNA-bd_sf"/>
</dbReference>
<comment type="caution">
    <text evidence="8">The sequence shown here is derived from an EMBL/GenBank/DDBJ whole genome shotgun (WGS) entry which is preliminary data.</text>
</comment>
<feature type="active site" description="Proton acceptor" evidence="4">
    <location>
        <position position="269"/>
    </location>
</feature>
<evidence type="ECO:0000256" key="1">
    <source>
        <dbReference type="ARBA" id="ARBA00022603"/>
    </source>
</evidence>
<keyword evidence="9" id="KW-1185">Reference proteome</keyword>
<proteinExistence type="predicted"/>
<feature type="region of interest" description="Disordered" evidence="5">
    <location>
        <begin position="1"/>
        <end position="25"/>
    </location>
</feature>
<accession>A0A3B0AZK2</accession>
<dbReference type="Proteomes" id="UP000270343">
    <property type="component" value="Unassembled WGS sequence"/>
</dbReference>
<dbReference type="GO" id="GO:0032259">
    <property type="term" value="P:methylation"/>
    <property type="evidence" value="ECO:0007669"/>
    <property type="project" value="UniProtKB-KW"/>
</dbReference>
<dbReference type="SUPFAM" id="SSF46785">
    <property type="entry name" value="Winged helix' DNA-binding domain"/>
    <property type="match status" value="1"/>
</dbReference>
<dbReference type="Pfam" id="PF00891">
    <property type="entry name" value="Methyltransf_2"/>
    <property type="match status" value="1"/>
</dbReference>
<gene>
    <name evidence="8" type="ORF">D7231_23660</name>
</gene>
<evidence type="ECO:0000256" key="3">
    <source>
        <dbReference type="ARBA" id="ARBA00022691"/>
    </source>
</evidence>
<dbReference type="SUPFAM" id="SSF53335">
    <property type="entry name" value="S-adenosyl-L-methionine-dependent methyltransferases"/>
    <property type="match status" value="1"/>
</dbReference>
<feature type="domain" description="O-methyltransferase C-terminal" evidence="6">
    <location>
        <begin position="133"/>
        <end position="338"/>
    </location>
</feature>
<name>A0A3B0AZK2_9ACTN</name>
<keyword evidence="2 8" id="KW-0808">Transferase</keyword>
<evidence type="ECO:0000256" key="5">
    <source>
        <dbReference type="SAM" id="MobiDB-lite"/>
    </source>
</evidence>
<feature type="compositionally biased region" description="Basic and acidic residues" evidence="5">
    <location>
        <begin position="15"/>
        <end position="25"/>
    </location>
</feature>
<dbReference type="PANTHER" id="PTHR43712:SF2">
    <property type="entry name" value="O-METHYLTRANSFERASE CICE"/>
    <property type="match status" value="1"/>
</dbReference>
<sequence>MPPAPNALWRNPRMTAERTHDDQDRAGAEATVNDILQGAWKARAIHVAVELGLPALLQDGPRTVADLAAAAGAHEPTLRRLLRLLAASGIFEELGHDDLYGHNALSEVLLPDPTSPVATDARFQAAPWHWRAWERLAHSVRTGEASFDVANGVSFWQLTQQDPQARELFNHAMGSVSLAESRQVAEAYDFSGADTVVDIGGGRGSLMAALLESAPGARGVLLERPEVAGEARALLESRGVGERCEVLPGDFFETIPAGADLYLIKHVLHDWDDEDVLRILRRIAAAMAPGSRLLVIDNLIDERPAASTLFVDLLLLVLVGGAERSESDFATLLEKAGLTVERSLPCGSGPLRIVEIRRA</sequence>